<name>A0A7W2EW55_9BURK</name>
<organism evidence="1 2">
    <name type="scientific">Rugamonas brunnea</name>
    <dbReference type="NCBI Taxonomy" id="2758569"/>
    <lineage>
        <taxon>Bacteria</taxon>
        <taxon>Pseudomonadati</taxon>
        <taxon>Pseudomonadota</taxon>
        <taxon>Betaproteobacteria</taxon>
        <taxon>Burkholderiales</taxon>
        <taxon>Oxalobacteraceae</taxon>
        <taxon>Telluria group</taxon>
        <taxon>Rugamonas</taxon>
    </lineage>
</organism>
<dbReference type="EMBL" id="JACEZT010000018">
    <property type="protein sequence ID" value="MBA5639709.1"/>
    <property type="molecule type" value="Genomic_DNA"/>
</dbReference>
<evidence type="ECO:0000313" key="2">
    <source>
        <dbReference type="Proteomes" id="UP000534388"/>
    </source>
</evidence>
<comment type="caution">
    <text evidence="1">The sequence shown here is derived from an EMBL/GenBank/DDBJ whole genome shotgun (WGS) entry which is preliminary data.</text>
</comment>
<reference evidence="1 2" key="1">
    <citation type="submission" date="2020-07" db="EMBL/GenBank/DDBJ databases">
        <title>Novel species isolated from subtropical streams in China.</title>
        <authorList>
            <person name="Lu H."/>
        </authorList>
    </citation>
    <scope>NUCLEOTIDE SEQUENCE [LARGE SCALE GENOMIC DNA]</scope>
    <source>
        <strain evidence="1 2">LX20W</strain>
    </source>
</reference>
<proteinExistence type="predicted"/>
<dbReference type="AlphaFoldDB" id="A0A7W2EW55"/>
<keyword evidence="2" id="KW-1185">Reference proteome</keyword>
<dbReference type="InterPro" id="IPR013406">
    <property type="entry name" value="CHP02574_addiction_mod"/>
</dbReference>
<sequence>MNILLSELEKMAVALPADERARLAEVLLQSLQAAPIAEVEAAWNQEIAERLAAFERDEANALAAESVFAEARLLAK</sequence>
<dbReference type="Proteomes" id="UP000534388">
    <property type="component" value="Unassembled WGS sequence"/>
</dbReference>
<accession>A0A7W2EW55</accession>
<evidence type="ECO:0000313" key="1">
    <source>
        <dbReference type="EMBL" id="MBA5639709.1"/>
    </source>
</evidence>
<dbReference type="Pfam" id="PF09720">
    <property type="entry name" value="Unstab_antitox"/>
    <property type="match status" value="1"/>
</dbReference>
<dbReference type="NCBIfam" id="TIGR02574">
    <property type="entry name" value="stabl_TIGR02574"/>
    <property type="match status" value="1"/>
</dbReference>
<protein>
    <submittedName>
        <fullName evidence="1">Addiction module protein</fullName>
    </submittedName>
</protein>
<gene>
    <name evidence="1" type="ORF">H3H37_21860</name>
</gene>